<keyword evidence="1" id="KW-1133">Transmembrane helix</keyword>
<name>A0ABU3GRQ5_9SPHI</name>
<keyword evidence="3" id="KW-1185">Reference proteome</keyword>
<organism evidence="2 3">
    <name type="scientific">Mucilaginibacter terrae</name>
    <dbReference type="NCBI Taxonomy" id="1955052"/>
    <lineage>
        <taxon>Bacteria</taxon>
        <taxon>Pseudomonadati</taxon>
        <taxon>Bacteroidota</taxon>
        <taxon>Sphingobacteriia</taxon>
        <taxon>Sphingobacteriales</taxon>
        <taxon>Sphingobacteriaceae</taxon>
        <taxon>Mucilaginibacter</taxon>
    </lineage>
</organism>
<dbReference type="RefSeq" id="WP_311948968.1">
    <property type="nucleotide sequence ID" value="NZ_JAVLVU010000001.1"/>
</dbReference>
<dbReference type="EMBL" id="JAVLVU010000001">
    <property type="protein sequence ID" value="MDT3402465.1"/>
    <property type="molecule type" value="Genomic_DNA"/>
</dbReference>
<dbReference type="Proteomes" id="UP001258315">
    <property type="component" value="Unassembled WGS sequence"/>
</dbReference>
<gene>
    <name evidence="2" type="ORF">QE417_001537</name>
</gene>
<keyword evidence="1" id="KW-0812">Transmembrane</keyword>
<sequence length="231" mass="26510">MKLSSADINEIKAFISKRGFTEPDLQMEITDHVACRVKEIISTEPQTSLTQAINITHSEFGVMGFSVFEDAMRSNLQKRYFKLFINFWLGNFNFKTLPLMVSVVYLCSIVFRVIHKPEMIFNVTGLLLIGGLVVHGQFNSVRFKRYNKMLTFKMGSSFLIISVALFQLYNLLIIQLEVYKQLNTIMLGVFYGFVMVLLLATIYTVNKAQQHAVDSCIELEEKYKLIKSSTI</sequence>
<evidence type="ECO:0000256" key="1">
    <source>
        <dbReference type="SAM" id="Phobius"/>
    </source>
</evidence>
<feature type="transmembrane region" description="Helical" evidence="1">
    <location>
        <begin position="185"/>
        <end position="205"/>
    </location>
</feature>
<feature type="transmembrane region" description="Helical" evidence="1">
    <location>
        <begin position="96"/>
        <end position="114"/>
    </location>
</feature>
<comment type="caution">
    <text evidence="2">The sequence shown here is derived from an EMBL/GenBank/DDBJ whole genome shotgun (WGS) entry which is preliminary data.</text>
</comment>
<feature type="transmembrane region" description="Helical" evidence="1">
    <location>
        <begin position="150"/>
        <end position="173"/>
    </location>
</feature>
<accession>A0ABU3GRQ5</accession>
<keyword evidence="1" id="KW-0472">Membrane</keyword>
<feature type="transmembrane region" description="Helical" evidence="1">
    <location>
        <begin position="120"/>
        <end position="138"/>
    </location>
</feature>
<evidence type="ECO:0000313" key="2">
    <source>
        <dbReference type="EMBL" id="MDT3402465.1"/>
    </source>
</evidence>
<evidence type="ECO:0008006" key="4">
    <source>
        <dbReference type="Google" id="ProtNLM"/>
    </source>
</evidence>
<reference evidence="3" key="1">
    <citation type="submission" date="2023-07" db="EMBL/GenBank/DDBJ databases">
        <title>Functional and genomic diversity of the sorghum phyllosphere microbiome.</title>
        <authorList>
            <person name="Shade A."/>
        </authorList>
    </citation>
    <scope>NUCLEOTIDE SEQUENCE [LARGE SCALE GENOMIC DNA]</scope>
    <source>
        <strain evidence="3">SORGH_AS_0422</strain>
    </source>
</reference>
<proteinExistence type="predicted"/>
<evidence type="ECO:0000313" key="3">
    <source>
        <dbReference type="Proteomes" id="UP001258315"/>
    </source>
</evidence>
<protein>
    <recommendedName>
        <fullName evidence="4">DUF1129 domain-containing protein</fullName>
    </recommendedName>
</protein>